<feature type="compositionally biased region" description="Acidic residues" evidence="1">
    <location>
        <begin position="248"/>
        <end position="282"/>
    </location>
</feature>
<dbReference type="EMBL" id="JAKEKT020000142">
    <property type="protein sequence ID" value="KAL1633903.1"/>
    <property type="molecule type" value="Genomic_DNA"/>
</dbReference>
<evidence type="ECO:0000313" key="2">
    <source>
        <dbReference type="EMBL" id="KAL1633903.1"/>
    </source>
</evidence>
<evidence type="ECO:0000256" key="1">
    <source>
        <dbReference type="SAM" id="MobiDB-lite"/>
    </source>
</evidence>
<evidence type="ECO:0000313" key="3">
    <source>
        <dbReference type="Proteomes" id="UP001521184"/>
    </source>
</evidence>
<gene>
    <name evidence="2" type="ORF">SLS58_010893</name>
</gene>
<keyword evidence="3" id="KW-1185">Reference proteome</keyword>
<comment type="caution">
    <text evidence="2">The sequence shown here is derived from an EMBL/GenBank/DDBJ whole genome shotgun (WGS) entry which is preliminary data.</text>
</comment>
<feature type="compositionally biased region" description="Acidic residues" evidence="1">
    <location>
        <begin position="291"/>
        <end position="303"/>
    </location>
</feature>
<feature type="region of interest" description="Disordered" evidence="1">
    <location>
        <begin position="1"/>
        <end position="51"/>
    </location>
</feature>
<proteinExistence type="predicted"/>
<evidence type="ECO:0008006" key="4">
    <source>
        <dbReference type="Google" id="ProtNLM"/>
    </source>
</evidence>
<organism evidence="2 3">
    <name type="scientific">Diplodia intermedia</name>
    <dbReference type="NCBI Taxonomy" id="856260"/>
    <lineage>
        <taxon>Eukaryota</taxon>
        <taxon>Fungi</taxon>
        <taxon>Dikarya</taxon>
        <taxon>Ascomycota</taxon>
        <taxon>Pezizomycotina</taxon>
        <taxon>Dothideomycetes</taxon>
        <taxon>Dothideomycetes incertae sedis</taxon>
        <taxon>Botryosphaeriales</taxon>
        <taxon>Botryosphaeriaceae</taxon>
        <taxon>Diplodia</taxon>
    </lineage>
</organism>
<feature type="region of interest" description="Disordered" evidence="1">
    <location>
        <begin position="161"/>
        <end position="203"/>
    </location>
</feature>
<sequence length="325" mass="37075">MEECHDEHLHCPQGPGSKQQREPPRTPPNQRLYAYEPSAPRKRPAPHHEDLSVLQPARKRKVAARKPYLGMDVHVKENGGLVASESFFCILMLSCRKPLTGRAFKVSPTGTICRCHLKPGSICHHEVYEPHVDNYIARARYESLSPIKQIMERRRVNQLKERENREKELQMDVEEISKEGPQFVRSERRREKRARQNSSVRDTSTRDKFIYVSKEYADLEGFIVDDGDVDSDGDEDESGGEGGYVESSDSDDGDDDEDVEDSEDEGDSEDEDNSECDDDLEENNDHASEYIQDDGEEDGEEGGNDYQTSLADDEEIPYLPKPEPR</sequence>
<feature type="region of interest" description="Disordered" evidence="1">
    <location>
        <begin position="223"/>
        <end position="325"/>
    </location>
</feature>
<name>A0ABR3T3J6_9PEZI</name>
<feature type="compositionally biased region" description="Basic and acidic residues" evidence="1">
    <location>
        <begin position="161"/>
        <end position="178"/>
    </location>
</feature>
<reference evidence="2 3" key="1">
    <citation type="journal article" date="2023" name="Plant Dis.">
        <title>First Report of Diplodia intermedia Causing Canker and Dieback Diseases on Apple Trees in Canada.</title>
        <authorList>
            <person name="Ellouze W."/>
            <person name="Ilyukhin E."/>
            <person name="Sulman M."/>
            <person name="Ali S."/>
        </authorList>
    </citation>
    <scope>NUCLEOTIDE SEQUENCE [LARGE SCALE GENOMIC DNA]</scope>
    <source>
        <strain evidence="2 3">M45-28</strain>
    </source>
</reference>
<protein>
    <recommendedName>
        <fullName evidence="4">SWIM-type domain-containing protein</fullName>
    </recommendedName>
</protein>
<feature type="compositionally biased region" description="Basic and acidic residues" evidence="1">
    <location>
        <begin position="1"/>
        <end position="10"/>
    </location>
</feature>
<accession>A0ABR3T3J6</accession>
<dbReference type="Proteomes" id="UP001521184">
    <property type="component" value="Unassembled WGS sequence"/>
</dbReference>
<feature type="compositionally biased region" description="Acidic residues" evidence="1">
    <location>
        <begin position="223"/>
        <end position="239"/>
    </location>
</feature>